<evidence type="ECO:0000256" key="1">
    <source>
        <dbReference type="ARBA" id="ARBA00008429"/>
    </source>
</evidence>
<dbReference type="PROSITE" id="PS50860">
    <property type="entry name" value="AA_TRNA_LIGASE_II_ALA"/>
    <property type="match status" value="1"/>
</dbReference>
<dbReference type="GO" id="GO:0005739">
    <property type="term" value="C:mitochondrion"/>
    <property type="evidence" value="ECO:0007669"/>
    <property type="project" value="TreeGrafter"/>
</dbReference>
<dbReference type="Proteomes" id="UP000596742">
    <property type="component" value="Unassembled WGS sequence"/>
</dbReference>
<dbReference type="GO" id="GO:0006419">
    <property type="term" value="P:alanyl-tRNA aminoacylation"/>
    <property type="evidence" value="ECO:0007669"/>
    <property type="project" value="InterPro"/>
</dbReference>
<dbReference type="GO" id="GO:0008270">
    <property type="term" value="F:zinc ion binding"/>
    <property type="evidence" value="ECO:0007669"/>
    <property type="project" value="UniProtKB-UniRule"/>
</dbReference>
<feature type="binding site" evidence="14">
    <location>
        <position position="649"/>
    </location>
    <ligand>
        <name>Zn(2+)</name>
        <dbReference type="ChEBI" id="CHEBI:29105"/>
    </ligand>
</feature>
<keyword evidence="9 14" id="KW-0067">ATP-binding</keyword>
<dbReference type="EC" id="6.1.1.7" evidence="2"/>
<evidence type="ECO:0000256" key="13">
    <source>
        <dbReference type="ARBA" id="ARBA00048300"/>
    </source>
</evidence>
<keyword evidence="12 14" id="KW-0030">Aminoacyl-tRNA synthetase</keyword>
<comment type="subunit">
    <text evidence="14">Monomer.</text>
</comment>
<dbReference type="FunFam" id="3.30.980.10:FF:000004">
    <property type="entry name" value="Alanine--tRNA ligase, cytoplasmic"/>
    <property type="match status" value="1"/>
</dbReference>
<dbReference type="SUPFAM" id="SSF55681">
    <property type="entry name" value="Class II aaRS and biotin synthetases"/>
    <property type="match status" value="1"/>
</dbReference>
<dbReference type="SUPFAM" id="SSF101353">
    <property type="entry name" value="Putative anticodon-binding domain of alanyl-tRNA synthetase (AlaRS)"/>
    <property type="match status" value="1"/>
</dbReference>
<proteinExistence type="inferred from homology"/>
<protein>
    <recommendedName>
        <fullName evidence="3">Alanine--tRNA ligase</fullName>
        <ecNumber evidence="2">6.1.1.7</ecNumber>
    </recommendedName>
</protein>
<evidence type="ECO:0000256" key="12">
    <source>
        <dbReference type="ARBA" id="ARBA00023146"/>
    </source>
</evidence>
<feature type="domain" description="Alanyl-transfer RNA synthetases family profile" evidence="15">
    <location>
        <begin position="51"/>
        <end position="798"/>
    </location>
</feature>
<dbReference type="HAMAP" id="MF_00036_B">
    <property type="entry name" value="Ala_tRNA_synth_B"/>
    <property type="match status" value="1"/>
</dbReference>
<evidence type="ECO:0000256" key="4">
    <source>
        <dbReference type="ARBA" id="ARBA00022555"/>
    </source>
</evidence>
<evidence type="ECO:0000256" key="6">
    <source>
        <dbReference type="ARBA" id="ARBA00022723"/>
    </source>
</evidence>
<evidence type="ECO:0000256" key="5">
    <source>
        <dbReference type="ARBA" id="ARBA00022598"/>
    </source>
</evidence>
<evidence type="ECO:0000256" key="10">
    <source>
        <dbReference type="ARBA" id="ARBA00022884"/>
    </source>
</evidence>
<keyword evidence="10 14" id="KW-0694">RNA-binding</keyword>
<dbReference type="FunFam" id="3.30.930.10:FF:000011">
    <property type="entry name" value="Alanine--tRNA ligase, cytoplasmic"/>
    <property type="match status" value="1"/>
</dbReference>
<dbReference type="EMBL" id="UYJE01009494">
    <property type="protein sequence ID" value="VDI74024.1"/>
    <property type="molecule type" value="Genomic_DNA"/>
</dbReference>
<dbReference type="SUPFAM" id="SSF50447">
    <property type="entry name" value="Translation proteins"/>
    <property type="match status" value="1"/>
</dbReference>
<keyword evidence="17" id="KW-1185">Reference proteome</keyword>
<comment type="similarity">
    <text evidence="1">Belongs to the class-II aminoacyl-tRNA synthetase family. Alax-L subfamily.</text>
</comment>
<keyword evidence="5 14" id="KW-0436">Ligase</keyword>
<dbReference type="InterPro" id="IPR018163">
    <property type="entry name" value="Thr/Ala-tRNA-synth_IIc_edit"/>
</dbReference>
<comment type="domain">
    <text evidence="14">Consists of three domains; the N-terminal catalytic domain, the editing domain and the C-terminal C-Ala domain. The editing domain removes incorrectly charged amino acids, while the C-Ala domain, along with tRNA(Ala), serves as a bridge to cooperatively bring together the editing and aminoacylation centers thus stimulating deacylation of misacylated tRNAs.</text>
</comment>
<evidence type="ECO:0000256" key="9">
    <source>
        <dbReference type="ARBA" id="ARBA00022840"/>
    </source>
</evidence>
<evidence type="ECO:0000259" key="15">
    <source>
        <dbReference type="PROSITE" id="PS50860"/>
    </source>
</evidence>
<dbReference type="Gene3D" id="2.40.30.130">
    <property type="match status" value="1"/>
</dbReference>
<feature type="binding site" evidence="14">
    <location>
        <position position="653"/>
    </location>
    <ligand>
        <name>Zn(2+)</name>
        <dbReference type="ChEBI" id="CHEBI:29105"/>
    </ligand>
</feature>
<dbReference type="GO" id="GO:0002161">
    <property type="term" value="F:aminoacyl-tRNA deacylase activity"/>
    <property type="evidence" value="ECO:0007669"/>
    <property type="project" value="TreeGrafter"/>
</dbReference>
<dbReference type="Pfam" id="PF01411">
    <property type="entry name" value="tRNA-synt_2c"/>
    <property type="match status" value="1"/>
</dbReference>
<dbReference type="Gene3D" id="3.30.980.10">
    <property type="entry name" value="Threonyl-trna Synthetase, Chain A, domain 2"/>
    <property type="match status" value="1"/>
</dbReference>
<evidence type="ECO:0000256" key="7">
    <source>
        <dbReference type="ARBA" id="ARBA00022741"/>
    </source>
</evidence>
<dbReference type="InterPro" id="IPR023033">
    <property type="entry name" value="Ala_tRNA_ligase_euk/bac"/>
</dbReference>
<organism evidence="16 17">
    <name type="scientific">Mytilus galloprovincialis</name>
    <name type="common">Mediterranean mussel</name>
    <dbReference type="NCBI Taxonomy" id="29158"/>
    <lineage>
        <taxon>Eukaryota</taxon>
        <taxon>Metazoa</taxon>
        <taxon>Spiralia</taxon>
        <taxon>Lophotrochozoa</taxon>
        <taxon>Mollusca</taxon>
        <taxon>Bivalvia</taxon>
        <taxon>Autobranchia</taxon>
        <taxon>Pteriomorphia</taxon>
        <taxon>Mytilida</taxon>
        <taxon>Mytiloidea</taxon>
        <taxon>Mytilidae</taxon>
        <taxon>Mytilinae</taxon>
        <taxon>Mytilus</taxon>
    </lineage>
</organism>
<keyword evidence="6 14" id="KW-0479">Metal-binding</keyword>
<feature type="binding site" evidence="14">
    <location>
        <position position="755"/>
    </location>
    <ligand>
        <name>Zn(2+)</name>
        <dbReference type="ChEBI" id="CHEBI:29105"/>
    </ligand>
</feature>
<dbReference type="InterPro" id="IPR002318">
    <property type="entry name" value="Ala-tRNA-lgiase_IIc"/>
</dbReference>
<dbReference type="PRINTS" id="PR00980">
    <property type="entry name" value="TRNASYNTHALA"/>
</dbReference>
<comment type="cofactor">
    <cofactor evidence="14">
        <name>Zn(2+)</name>
        <dbReference type="ChEBI" id="CHEBI:29105"/>
    </cofactor>
    <text evidence="14">Binds 1 zinc ion per subunit.</text>
</comment>
<accession>A0A8B6H6K2</accession>
<dbReference type="SMART" id="SM00863">
    <property type="entry name" value="tRNA_SAD"/>
    <property type="match status" value="1"/>
</dbReference>
<evidence type="ECO:0000256" key="8">
    <source>
        <dbReference type="ARBA" id="ARBA00022833"/>
    </source>
</evidence>
<dbReference type="SUPFAM" id="SSF55186">
    <property type="entry name" value="ThrRS/AlaRS common domain"/>
    <property type="match status" value="1"/>
</dbReference>
<dbReference type="Pfam" id="PF07973">
    <property type="entry name" value="tRNA_SAD"/>
    <property type="match status" value="1"/>
</dbReference>
<dbReference type="CDD" id="cd00673">
    <property type="entry name" value="AlaRS_core"/>
    <property type="match status" value="1"/>
</dbReference>
<dbReference type="InterPro" id="IPR009000">
    <property type="entry name" value="Transl_B-barrel_sf"/>
</dbReference>
<gene>
    <name evidence="16" type="ORF">MGAL_10B073105</name>
</gene>
<evidence type="ECO:0000313" key="16">
    <source>
        <dbReference type="EMBL" id="VDI74024.1"/>
    </source>
</evidence>
<dbReference type="InterPro" id="IPR018162">
    <property type="entry name" value="Ala-tRNA-ligase_IIc_anticod-bd"/>
</dbReference>
<sequence length="919" mass="103945">MKCFKDLSCVCNRYGLYFSNMMKFGDHRICSNCLKALQLSVYRKQHVRKKWTSTAVRQSFIDFFCQNHDHKVIKSSSIIPTKNQGTYFTNAGMNQFKPIFLDTIDKSHPMSELRRAVNSQKCVRVGGKHNDLEDVGKDLFHHTFFEMLGNWSFGDYFKMEACSMALELLTTVYKIPINRLYFTYFGGDEGQGLVADMETRDIWLSLGVSDDRVLPFGMKDNFWDMGDSGPCGPCTEIHYDYIGGPNSVRLVNTGLPEVLEIWNLVFMQYNRRTDGTLEPLNRVHVDTGMGLERMLAVMNNTSSTYNTDLFIPMFNAIQKSCNIRGYGGKTDDPIDTAYRIVADHTRMASVCIADGLLPGTRDQGHKLRSVLFRCFHQSKRMLQMPHGLVPSLVDVVVQSLGEAFPELQEHRLKIKDVISDSEDHYEKVFRIGVKAFDKCLSSNKDTASRHLTDKILMDIVDGKYSDGYGIPSEMLPHLGEIYSVSLDIQGLQQIVEQHQSKEQVEKTEKVYLSPETVKEIVGMGITPTDDSFKYTYQYHSKDNMYDFPQGMKAVVSAIVKDDHLFSEAVGKDEFGILLNKTMFYGECGGQIADKGCIKTNNGFFYVRDVQIVNKYVLHIGNMESGSISVGDSVFLHIYEDHRLGCMKNHTATHILNGCLRKIYDNVRQEGSRVSPHKFSFDFSTTSQMKQEDLTTLQDNVQQIINSGLIICRGLQPLDQALQISNIITMANEEYPSHVYTVSIGRGCSEFSTELCGGTHVTNTKDIESFCITSASMSPLGIKRMTCLSGTQAKKAIENGFILEKYLQEFEAMIKSEAQTDTWLDRVKHINKIQQVLLEVNSSRPVAVVSTRDKNLSIVVCLNENIELDDGFEAELKSVDSDVKLKKKVKKNCTFLIITLKRKALEKSVAICEKLQSVFS</sequence>
<keyword evidence="8 14" id="KW-0862">Zinc</keyword>
<dbReference type="NCBIfam" id="TIGR00344">
    <property type="entry name" value="alaS"/>
    <property type="match status" value="1"/>
</dbReference>
<keyword evidence="11 14" id="KW-0648">Protein biosynthesis</keyword>
<dbReference type="InterPro" id="IPR018164">
    <property type="entry name" value="Ala-tRNA-synth_IIc_N"/>
</dbReference>
<dbReference type="GO" id="GO:0005524">
    <property type="term" value="F:ATP binding"/>
    <property type="evidence" value="ECO:0007669"/>
    <property type="project" value="UniProtKB-UniRule"/>
</dbReference>
<dbReference type="InterPro" id="IPR045864">
    <property type="entry name" value="aa-tRNA-synth_II/BPL/LPL"/>
</dbReference>
<dbReference type="InterPro" id="IPR018165">
    <property type="entry name" value="Ala-tRNA-synth_IIc_core"/>
</dbReference>
<evidence type="ECO:0000256" key="3">
    <source>
        <dbReference type="ARBA" id="ARBA00017959"/>
    </source>
</evidence>
<comment type="function">
    <text evidence="14">Catalyzes the attachment of alanine to tRNA(Ala) in a two-step reaction: alanine is first activated by ATP to form Ala-AMP and then transferred to the acceptor end of tRNA(Ala). Also edits incorrectly charged tRNA(Ala) via its editing domain.</text>
</comment>
<feature type="binding site" evidence="14">
    <location>
        <position position="759"/>
    </location>
    <ligand>
        <name>Zn(2+)</name>
        <dbReference type="ChEBI" id="CHEBI:29105"/>
    </ligand>
</feature>
<keyword evidence="4 14" id="KW-0820">tRNA-binding</keyword>
<dbReference type="GO" id="GO:0004813">
    <property type="term" value="F:alanine-tRNA ligase activity"/>
    <property type="evidence" value="ECO:0007669"/>
    <property type="project" value="UniProtKB-UniRule"/>
</dbReference>
<reference evidence="16" key="1">
    <citation type="submission" date="2018-11" db="EMBL/GenBank/DDBJ databases">
        <authorList>
            <person name="Alioto T."/>
            <person name="Alioto T."/>
        </authorList>
    </citation>
    <scope>NUCLEOTIDE SEQUENCE</scope>
</reference>
<dbReference type="PANTHER" id="PTHR11777">
    <property type="entry name" value="ALANYL-TRNA SYNTHETASE"/>
    <property type="match status" value="1"/>
</dbReference>
<dbReference type="InterPro" id="IPR050058">
    <property type="entry name" value="Ala-tRNA_ligase"/>
</dbReference>
<evidence type="ECO:0000313" key="17">
    <source>
        <dbReference type="Proteomes" id="UP000596742"/>
    </source>
</evidence>
<name>A0A8B6H6K2_MYTGA</name>
<dbReference type="PANTHER" id="PTHR11777:SF9">
    <property type="entry name" value="ALANINE--TRNA LIGASE, CYTOPLASMIC"/>
    <property type="match status" value="1"/>
</dbReference>
<comment type="catalytic activity">
    <reaction evidence="13 14">
        <text>tRNA(Ala) + L-alanine + ATP = L-alanyl-tRNA(Ala) + AMP + diphosphate</text>
        <dbReference type="Rhea" id="RHEA:12540"/>
        <dbReference type="Rhea" id="RHEA-COMP:9657"/>
        <dbReference type="Rhea" id="RHEA-COMP:9923"/>
        <dbReference type="ChEBI" id="CHEBI:30616"/>
        <dbReference type="ChEBI" id="CHEBI:33019"/>
        <dbReference type="ChEBI" id="CHEBI:57972"/>
        <dbReference type="ChEBI" id="CHEBI:78442"/>
        <dbReference type="ChEBI" id="CHEBI:78497"/>
        <dbReference type="ChEBI" id="CHEBI:456215"/>
        <dbReference type="EC" id="6.1.1.7"/>
    </reaction>
</comment>
<comment type="caution">
    <text evidence="16">The sequence shown here is derived from an EMBL/GenBank/DDBJ whole genome shotgun (WGS) entry which is preliminary data.</text>
</comment>
<dbReference type="OrthoDB" id="2423964at2759"/>
<evidence type="ECO:0000256" key="11">
    <source>
        <dbReference type="ARBA" id="ARBA00022917"/>
    </source>
</evidence>
<evidence type="ECO:0000256" key="2">
    <source>
        <dbReference type="ARBA" id="ARBA00013168"/>
    </source>
</evidence>
<dbReference type="GO" id="GO:0000049">
    <property type="term" value="F:tRNA binding"/>
    <property type="evidence" value="ECO:0007669"/>
    <property type="project" value="UniProtKB-KW"/>
</dbReference>
<keyword evidence="7 14" id="KW-0547">Nucleotide-binding</keyword>
<dbReference type="AlphaFoldDB" id="A0A8B6H6K2"/>
<dbReference type="Gene3D" id="3.30.930.10">
    <property type="entry name" value="Bira Bifunctional Protein, Domain 2"/>
    <property type="match status" value="1"/>
</dbReference>
<evidence type="ECO:0000256" key="14">
    <source>
        <dbReference type="HAMAP-Rule" id="MF_03133"/>
    </source>
</evidence>
<dbReference type="InterPro" id="IPR012947">
    <property type="entry name" value="tRNA_SAD"/>
</dbReference>